<gene>
    <name evidence="4" type="ORF">OB2597_18841</name>
</gene>
<accession>A3U4A9</accession>
<evidence type="ECO:0000313" key="4">
    <source>
        <dbReference type="EMBL" id="EAQ01010.1"/>
    </source>
</evidence>
<keyword evidence="2" id="KW-0862">Zinc</keyword>
<sequence length="155" mass="17124">MNKNDLMQRAIDLAKENVENGGWPFSTIIVKDGEILAEAVNSVQKSHDPSDHAEIAAIRIASKKLASPDLSGCTMYVVGLPCPMCLTCMIMAKLTDVVYAVDVEKKDAALSKLPLTDALYDLVSEDHGGKVVSYTHMSEFSEQGEQLFREWNRDF</sequence>
<dbReference type="PROSITE" id="PS51747">
    <property type="entry name" value="CYT_DCMP_DEAMINASES_2"/>
    <property type="match status" value="1"/>
</dbReference>
<dbReference type="InterPro" id="IPR002125">
    <property type="entry name" value="CMP_dCMP_dom"/>
</dbReference>
<dbReference type="GO" id="GO:0052717">
    <property type="term" value="F:tRNA-specific adenosine-34 deaminase activity"/>
    <property type="evidence" value="ECO:0007669"/>
    <property type="project" value="UniProtKB-EC"/>
</dbReference>
<dbReference type="EMBL" id="AAMO01000022">
    <property type="protein sequence ID" value="EAQ01010.1"/>
    <property type="molecule type" value="Genomic_DNA"/>
</dbReference>
<feature type="domain" description="CMP/dCMP-type deaminase" evidence="3">
    <location>
        <begin position="1"/>
        <end position="113"/>
    </location>
</feature>
<dbReference type="Gene3D" id="3.40.140.10">
    <property type="entry name" value="Cytidine Deaminase, domain 2"/>
    <property type="match status" value="1"/>
</dbReference>
<organism evidence="4 5">
    <name type="scientific">Pseudooceanicola batsensis (strain ATCC BAA-863 / DSM 15984 / KCTC 12145 / HTCC2597)</name>
    <name type="common">Oceanicola batsensis</name>
    <dbReference type="NCBI Taxonomy" id="252305"/>
    <lineage>
        <taxon>Bacteria</taxon>
        <taxon>Pseudomonadati</taxon>
        <taxon>Pseudomonadota</taxon>
        <taxon>Alphaproteobacteria</taxon>
        <taxon>Rhodobacterales</taxon>
        <taxon>Paracoccaceae</taxon>
        <taxon>Pseudooceanicola</taxon>
    </lineage>
</organism>
<evidence type="ECO:0000256" key="1">
    <source>
        <dbReference type="ARBA" id="ARBA00022723"/>
    </source>
</evidence>
<keyword evidence="5" id="KW-1185">Reference proteome</keyword>
<dbReference type="InterPro" id="IPR016192">
    <property type="entry name" value="APOBEC/CMP_deaminase_Zn-bd"/>
</dbReference>
<name>A3U4A9_PSEBH</name>
<dbReference type="InterPro" id="IPR016193">
    <property type="entry name" value="Cytidine_deaminase-like"/>
</dbReference>
<dbReference type="PROSITE" id="PS00903">
    <property type="entry name" value="CYT_DCMP_DEAMINASES_1"/>
    <property type="match status" value="1"/>
</dbReference>
<dbReference type="STRING" id="252305.OB2597_18841"/>
<dbReference type="HOGENOM" id="CLU_025810_5_2_5"/>
<dbReference type="GO" id="GO:0002100">
    <property type="term" value="P:tRNA wobble adenosine to inosine editing"/>
    <property type="evidence" value="ECO:0007669"/>
    <property type="project" value="InterPro"/>
</dbReference>
<dbReference type="PANTHER" id="PTHR11079">
    <property type="entry name" value="CYTOSINE DEAMINASE FAMILY MEMBER"/>
    <property type="match status" value="1"/>
</dbReference>
<dbReference type="AlphaFoldDB" id="A3U4A9"/>
<comment type="caution">
    <text evidence="4">The sequence shown here is derived from an EMBL/GenBank/DDBJ whole genome shotgun (WGS) entry which is preliminary data.</text>
</comment>
<protein>
    <submittedName>
        <fullName evidence="4">Probable deaminase</fullName>
    </submittedName>
</protein>
<dbReference type="CDD" id="cd01285">
    <property type="entry name" value="nucleoside_deaminase"/>
    <property type="match status" value="1"/>
</dbReference>
<dbReference type="Proteomes" id="UP000004318">
    <property type="component" value="Unassembled WGS sequence"/>
</dbReference>
<dbReference type="InterPro" id="IPR058535">
    <property type="entry name" value="MafB19-deam"/>
</dbReference>
<evidence type="ECO:0000256" key="2">
    <source>
        <dbReference type="ARBA" id="ARBA00022833"/>
    </source>
</evidence>
<keyword evidence="1" id="KW-0479">Metal-binding</keyword>
<dbReference type="SUPFAM" id="SSF53927">
    <property type="entry name" value="Cytidine deaminase-like"/>
    <property type="match status" value="1"/>
</dbReference>
<proteinExistence type="predicted"/>
<dbReference type="GO" id="GO:0047974">
    <property type="term" value="F:guanosine deaminase activity"/>
    <property type="evidence" value="ECO:0007669"/>
    <property type="project" value="TreeGrafter"/>
</dbReference>
<dbReference type="OrthoDB" id="9802676at2"/>
<evidence type="ECO:0000313" key="5">
    <source>
        <dbReference type="Proteomes" id="UP000004318"/>
    </source>
</evidence>
<reference evidence="4 5" key="1">
    <citation type="journal article" date="2010" name="J. Bacteriol.">
        <title>Genome sequences of Oceanicola granulosus HTCC2516(T) and Oceanicola batsensis HTCC2597(TDelta).</title>
        <authorList>
            <person name="Thrash J.C."/>
            <person name="Cho J.C."/>
            <person name="Vergin K.L."/>
            <person name="Giovannoni S.J."/>
        </authorList>
    </citation>
    <scope>NUCLEOTIDE SEQUENCE [LARGE SCALE GENOMIC DNA]</scope>
    <source>
        <strain evidence="5">ATCC BAA-863 / DSM 15984 / KCTC 12145 / HTCC2597</strain>
    </source>
</reference>
<dbReference type="RefSeq" id="WP_009804252.1">
    <property type="nucleotide sequence ID" value="NZ_AAMO01000022.1"/>
</dbReference>
<dbReference type="PANTHER" id="PTHR11079:SF161">
    <property type="entry name" value="CMP_DCMP-TYPE DEAMINASE DOMAIN-CONTAINING PROTEIN"/>
    <property type="match status" value="1"/>
</dbReference>
<evidence type="ECO:0000259" key="3">
    <source>
        <dbReference type="PROSITE" id="PS51747"/>
    </source>
</evidence>
<dbReference type="GO" id="GO:0006152">
    <property type="term" value="P:purine nucleoside catabolic process"/>
    <property type="evidence" value="ECO:0007669"/>
    <property type="project" value="TreeGrafter"/>
</dbReference>
<dbReference type="GO" id="GO:0008270">
    <property type="term" value="F:zinc ion binding"/>
    <property type="evidence" value="ECO:0007669"/>
    <property type="project" value="InterPro"/>
</dbReference>
<dbReference type="Pfam" id="PF14437">
    <property type="entry name" value="MafB19-deam"/>
    <property type="match status" value="1"/>
</dbReference>